<keyword evidence="1" id="KW-0812">Transmembrane</keyword>
<feature type="transmembrane region" description="Helical" evidence="1">
    <location>
        <begin position="131"/>
        <end position="152"/>
    </location>
</feature>
<evidence type="ECO:0000313" key="3">
    <source>
        <dbReference type="Proteomes" id="UP000886804"/>
    </source>
</evidence>
<evidence type="ECO:0000313" key="2">
    <source>
        <dbReference type="EMBL" id="HJB07670.1"/>
    </source>
</evidence>
<feature type="transmembrane region" description="Helical" evidence="1">
    <location>
        <begin position="209"/>
        <end position="228"/>
    </location>
</feature>
<dbReference type="Proteomes" id="UP000886804">
    <property type="component" value="Unassembled WGS sequence"/>
</dbReference>
<feature type="transmembrane region" description="Helical" evidence="1">
    <location>
        <begin position="42"/>
        <end position="68"/>
    </location>
</feature>
<sequence>MEGKMWILLGTTITASFFDSLNPSAIAQQMMLQAMVKHKRHIWFFILGIGTANFVLGMAIYYGIAAWISRLLSSLTRAYPLYICGAELTAGLVCLAAGICLVIRTRKSCGQGESVGEGGERGRTTAQLAPLPLFLMGAAFCAVELTSALPYFGFLAMMASYDPIAPVVVGLTLVYDFMYMLPLILLYFGYSRLQGTALIVRLERILGKVSAYIVPGAVSLLGGVLAVYGTSNLI</sequence>
<protein>
    <recommendedName>
        <fullName evidence="4">GAP family protein</fullName>
    </recommendedName>
</protein>
<comment type="caution">
    <text evidence="2">The sequence shown here is derived from an EMBL/GenBank/DDBJ whole genome shotgun (WGS) entry which is preliminary data.</text>
</comment>
<organism evidence="2 3">
    <name type="scientific">Candidatus Enterocloster faecavium</name>
    <dbReference type="NCBI Taxonomy" id="2838560"/>
    <lineage>
        <taxon>Bacteria</taxon>
        <taxon>Bacillati</taxon>
        <taxon>Bacillota</taxon>
        <taxon>Clostridia</taxon>
        <taxon>Lachnospirales</taxon>
        <taxon>Lachnospiraceae</taxon>
        <taxon>Enterocloster</taxon>
    </lineage>
</organism>
<reference evidence="2" key="1">
    <citation type="journal article" date="2021" name="PeerJ">
        <title>Extensive microbial diversity within the chicken gut microbiome revealed by metagenomics and culture.</title>
        <authorList>
            <person name="Gilroy R."/>
            <person name="Ravi A."/>
            <person name="Getino M."/>
            <person name="Pursley I."/>
            <person name="Horton D.L."/>
            <person name="Alikhan N.F."/>
            <person name="Baker D."/>
            <person name="Gharbi K."/>
            <person name="Hall N."/>
            <person name="Watson M."/>
            <person name="Adriaenssens E.M."/>
            <person name="Foster-Nyarko E."/>
            <person name="Jarju S."/>
            <person name="Secka A."/>
            <person name="Antonio M."/>
            <person name="Oren A."/>
            <person name="Chaudhuri R.R."/>
            <person name="La Ragione R."/>
            <person name="Hildebrand F."/>
            <person name="Pallen M.J."/>
        </authorList>
    </citation>
    <scope>NUCLEOTIDE SEQUENCE</scope>
    <source>
        <strain evidence="2">CHK188-4685</strain>
    </source>
</reference>
<dbReference type="AlphaFoldDB" id="A0A9D2RKY1"/>
<dbReference type="EMBL" id="DWYS01000089">
    <property type="protein sequence ID" value="HJB07670.1"/>
    <property type="molecule type" value="Genomic_DNA"/>
</dbReference>
<proteinExistence type="predicted"/>
<evidence type="ECO:0000256" key="1">
    <source>
        <dbReference type="SAM" id="Phobius"/>
    </source>
</evidence>
<feature type="transmembrane region" description="Helical" evidence="1">
    <location>
        <begin position="80"/>
        <end position="103"/>
    </location>
</feature>
<feature type="transmembrane region" description="Helical" evidence="1">
    <location>
        <begin position="6"/>
        <end position="22"/>
    </location>
</feature>
<keyword evidence="1" id="KW-0472">Membrane</keyword>
<reference evidence="2" key="2">
    <citation type="submission" date="2021-04" db="EMBL/GenBank/DDBJ databases">
        <authorList>
            <person name="Gilroy R."/>
        </authorList>
    </citation>
    <scope>NUCLEOTIDE SEQUENCE</scope>
    <source>
        <strain evidence="2">CHK188-4685</strain>
    </source>
</reference>
<gene>
    <name evidence="2" type="ORF">H9716_07355</name>
</gene>
<accession>A0A9D2RKY1</accession>
<keyword evidence="1" id="KW-1133">Transmembrane helix</keyword>
<evidence type="ECO:0008006" key="4">
    <source>
        <dbReference type="Google" id="ProtNLM"/>
    </source>
</evidence>
<feature type="transmembrane region" description="Helical" evidence="1">
    <location>
        <begin position="164"/>
        <end position="188"/>
    </location>
</feature>
<name>A0A9D2RKY1_9FIRM</name>